<dbReference type="GO" id="GO:0045630">
    <property type="term" value="P:positive regulation of T-helper 2 cell differentiation"/>
    <property type="evidence" value="ECO:0007669"/>
    <property type="project" value="Ensembl"/>
</dbReference>
<feature type="region of interest" description="Disordered" evidence="13">
    <location>
        <begin position="729"/>
        <end position="795"/>
    </location>
</feature>
<dbReference type="GO" id="GO:0045064">
    <property type="term" value="P:T-helper 2 cell differentiation"/>
    <property type="evidence" value="ECO:0007669"/>
    <property type="project" value="Ensembl"/>
</dbReference>
<dbReference type="OrthoDB" id="8962741at2759"/>
<dbReference type="eggNOG" id="ENOG502S3Y8">
    <property type="taxonomic scope" value="Eukaryota"/>
</dbReference>
<name>I3ND91_ICTTR</name>
<dbReference type="PANTHER" id="PTHR23037">
    <property type="entry name" value="CYTOKINE RECEPTOR"/>
    <property type="match status" value="1"/>
</dbReference>
<evidence type="ECO:0000256" key="6">
    <source>
        <dbReference type="ARBA" id="ARBA00022729"/>
    </source>
</evidence>
<feature type="signal peptide" evidence="14">
    <location>
        <begin position="1"/>
        <end position="25"/>
    </location>
</feature>
<dbReference type="STRING" id="43179.ENSSTOP00000022338"/>
<dbReference type="GO" id="GO:0004913">
    <property type="term" value="F:interleukin-4 receptor activity"/>
    <property type="evidence" value="ECO:0007669"/>
    <property type="project" value="Ensembl"/>
</dbReference>
<evidence type="ECO:0000256" key="7">
    <source>
        <dbReference type="ARBA" id="ARBA00022989"/>
    </source>
</evidence>
<feature type="region of interest" description="Disordered" evidence="13">
    <location>
        <begin position="551"/>
        <end position="571"/>
    </location>
</feature>
<keyword evidence="9" id="KW-1015">Disulfide bond</keyword>
<keyword evidence="6 14" id="KW-0732">Signal</keyword>
<dbReference type="Pfam" id="PF09238">
    <property type="entry name" value="IL4Ra_N"/>
    <property type="match status" value="1"/>
</dbReference>
<dbReference type="GO" id="GO:0002639">
    <property type="term" value="P:positive regulation of immunoglobulin production"/>
    <property type="evidence" value="ECO:0007669"/>
    <property type="project" value="Ensembl"/>
</dbReference>
<feature type="region of interest" description="Disordered" evidence="13">
    <location>
        <begin position="364"/>
        <end position="384"/>
    </location>
</feature>
<dbReference type="GO" id="GO:0045063">
    <property type="term" value="P:T-helper 1 cell differentiation"/>
    <property type="evidence" value="ECO:0007669"/>
    <property type="project" value="Ensembl"/>
</dbReference>
<evidence type="ECO:0000256" key="13">
    <source>
        <dbReference type="SAM" id="MobiDB-lite"/>
    </source>
</evidence>
<dbReference type="PROSITE" id="PS50853">
    <property type="entry name" value="FN3"/>
    <property type="match status" value="1"/>
</dbReference>
<dbReference type="RefSeq" id="XP_005323831.1">
    <property type="nucleotide sequence ID" value="XM_005323774.4"/>
</dbReference>
<keyword evidence="7" id="KW-1133">Transmembrane helix</keyword>
<dbReference type="GO" id="GO:0043235">
    <property type="term" value="C:receptor complex"/>
    <property type="evidence" value="ECO:0007669"/>
    <property type="project" value="Ensembl"/>
</dbReference>
<dbReference type="GO" id="GO:0005654">
    <property type="term" value="C:nucleoplasm"/>
    <property type="evidence" value="ECO:0007669"/>
    <property type="project" value="Ensembl"/>
</dbReference>
<dbReference type="RefSeq" id="XP_040133439.1">
    <property type="nucleotide sequence ID" value="XM_040277505.1"/>
</dbReference>
<evidence type="ECO:0000256" key="14">
    <source>
        <dbReference type="SAM" id="SignalP"/>
    </source>
</evidence>
<evidence type="ECO:0000256" key="10">
    <source>
        <dbReference type="ARBA" id="ARBA00023170"/>
    </source>
</evidence>
<feature type="compositionally biased region" description="Low complexity" evidence="13">
    <location>
        <begin position="551"/>
        <end position="564"/>
    </location>
</feature>
<dbReference type="GO" id="GO:0009897">
    <property type="term" value="C:external side of plasma membrane"/>
    <property type="evidence" value="ECO:0007669"/>
    <property type="project" value="TreeGrafter"/>
</dbReference>
<feature type="region of interest" description="Disordered" evidence="13">
    <location>
        <begin position="425"/>
        <end position="518"/>
    </location>
</feature>
<keyword evidence="11" id="KW-0325">Glycoprotein</keyword>
<comment type="subcellular location">
    <subcellularLocation>
        <location evidence="1">Membrane</location>
        <topology evidence="1">Single-pass type I membrane protein</topology>
    </subcellularLocation>
</comment>
<evidence type="ECO:0000256" key="11">
    <source>
        <dbReference type="ARBA" id="ARBA00023180"/>
    </source>
</evidence>
<accession>I3ND91</accession>
<dbReference type="Gene3D" id="2.60.40.10">
    <property type="entry name" value="Immunoglobulins"/>
    <property type="match status" value="2"/>
</dbReference>
<reference evidence="16" key="3">
    <citation type="submission" date="2025-09" db="UniProtKB">
        <authorList>
            <consortium name="Ensembl"/>
        </authorList>
    </citation>
    <scope>IDENTIFICATION</scope>
</reference>
<evidence type="ECO:0000256" key="5">
    <source>
        <dbReference type="ARBA" id="ARBA00022692"/>
    </source>
</evidence>
<dbReference type="Proteomes" id="UP000005215">
    <property type="component" value="Unassembled WGS sequence"/>
</dbReference>
<evidence type="ECO:0000256" key="9">
    <source>
        <dbReference type="ARBA" id="ARBA00023157"/>
    </source>
</evidence>
<feature type="domain" description="Fibronectin type-III" evidence="15">
    <location>
        <begin position="125"/>
        <end position="224"/>
    </location>
</feature>
<dbReference type="GO" id="GO:0043032">
    <property type="term" value="P:positive regulation of macrophage activation"/>
    <property type="evidence" value="ECO:0007669"/>
    <property type="project" value="Ensembl"/>
</dbReference>
<dbReference type="KEGG" id="iti:101959615"/>
<dbReference type="GO" id="GO:0002532">
    <property type="term" value="P:production of molecular mediator involved in inflammatory response"/>
    <property type="evidence" value="ECO:0007669"/>
    <property type="project" value="InterPro"/>
</dbReference>
<feature type="chain" id="PRO_5003677563" description="Interleukin-4 receptor subunit alpha" evidence="14">
    <location>
        <begin position="26"/>
        <end position="795"/>
    </location>
</feature>
<evidence type="ECO:0000259" key="15">
    <source>
        <dbReference type="PROSITE" id="PS50853"/>
    </source>
</evidence>
<dbReference type="GO" id="GO:0120162">
    <property type="term" value="P:positive regulation of cold-induced thermogenesis"/>
    <property type="evidence" value="ECO:0007669"/>
    <property type="project" value="Ensembl"/>
</dbReference>
<reference evidence="17" key="1">
    <citation type="submission" date="2011-11" db="EMBL/GenBank/DDBJ databases">
        <title>The Draft Genome of Spermophilus tridecemlineatus.</title>
        <authorList>
            <consortium name="The Broad Institute Genome Assembly &amp; Analysis Group"/>
            <consortium name="Computational R&amp;D Group"/>
            <consortium name="and Sequencing Platform"/>
            <person name="Di Palma F."/>
            <person name="Alfoldi J."/>
            <person name="Johnson J."/>
            <person name="Berlin A."/>
            <person name="Gnerre S."/>
            <person name="Jaffe D."/>
            <person name="MacCallum I."/>
            <person name="Young S."/>
            <person name="Walker B.J."/>
            <person name="Lindblad-Toh K."/>
        </authorList>
    </citation>
    <scope>NUCLEOTIDE SEQUENCE [LARGE SCALE GENOMIC DNA]</scope>
</reference>
<dbReference type="InterPro" id="IPR003531">
    <property type="entry name" value="Hempt_rcpt_S_F1_CS"/>
</dbReference>
<gene>
    <name evidence="16" type="primary">IL4R</name>
</gene>
<dbReference type="GO" id="GO:0042832">
    <property type="term" value="P:defense response to protozoan"/>
    <property type="evidence" value="ECO:0007669"/>
    <property type="project" value="Ensembl"/>
</dbReference>
<proteinExistence type="inferred from homology"/>
<reference evidence="16" key="2">
    <citation type="submission" date="2025-08" db="UniProtKB">
        <authorList>
            <consortium name="Ensembl"/>
        </authorList>
    </citation>
    <scope>IDENTIFICATION</scope>
</reference>
<organism evidence="16 17">
    <name type="scientific">Ictidomys tridecemlineatus</name>
    <name type="common">Thirteen-lined ground squirrel</name>
    <name type="synonym">Spermophilus tridecemlineatus</name>
    <dbReference type="NCBI Taxonomy" id="43179"/>
    <lineage>
        <taxon>Eukaryota</taxon>
        <taxon>Metazoa</taxon>
        <taxon>Chordata</taxon>
        <taxon>Craniata</taxon>
        <taxon>Vertebrata</taxon>
        <taxon>Euteleostomi</taxon>
        <taxon>Mammalia</taxon>
        <taxon>Eutheria</taxon>
        <taxon>Euarchontoglires</taxon>
        <taxon>Glires</taxon>
        <taxon>Rodentia</taxon>
        <taxon>Sciuromorpha</taxon>
        <taxon>Sciuridae</taxon>
        <taxon>Xerinae</taxon>
        <taxon>Marmotini</taxon>
        <taxon>Ictidomys</taxon>
    </lineage>
</organism>
<dbReference type="GO" id="GO:0016064">
    <property type="term" value="P:immunoglobulin mediated immune response"/>
    <property type="evidence" value="ECO:0007669"/>
    <property type="project" value="Ensembl"/>
</dbReference>
<dbReference type="InterPro" id="IPR015319">
    <property type="entry name" value="IL-4_rcpt-alpha_N"/>
</dbReference>
<evidence type="ECO:0000313" key="16">
    <source>
        <dbReference type="Ensembl" id="ENSSTOP00000022338.1"/>
    </source>
</evidence>
<dbReference type="CDD" id="cd00063">
    <property type="entry name" value="FN3"/>
    <property type="match status" value="1"/>
</dbReference>
<dbReference type="InterPro" id="IPR036116">
    <property type="entry name" value="FN3_sf"/>
</dbReference>
<dbReference type="GO" id="GO:0034451">
    <property type="term" value="C:centriolar satellite"/>
    <property type="evidence" value="ECO:0007669"/>
    <property type="project" value="Ensembl"/>
</dbReference>
<dbReference type="InterPro" id="IPR013783">
    <property type="entry name" value="Ig-like_fold"/>
</dbReference>
<dbReference type="PROSITE" id="PS01355">
    <property type="entry name" value="HEMATOPO_REC_S_F1"/>
    <property type="match status" value="1"/>
</dbReference>
<dbReference type="Ensembl" id="ENSSTOT00000029416.2">
    <property type="protein sequence ID" value="ENSSTOP00000022338.1"/>
    <property type="gene ID" value="ENSSTOG00000027914.2"/>
</dbReference>
<comment type="similarity">
    <text evidence="2">Belongs to the type I cytokine receptor family. Type 4 subfamily.</text>
</comment>
<feature type="region of interest" description="Disordered" evidence="13">
    <location>
        <begin position="651"/>
        <end position="678"/>
    </location>
</feature>
<keyword evidence="10" id="KW-0675">Receptor</keyword>
<dbReference type="InterPro" id="IPR003961">
    <property type="entry name" value="FN3_dom"/>
</dbReference>
<evidence type="ECO:0000256" key="12">
    <source>
        <dbReference type="ARBA" id="ARBA00025115"/>
    </source>
</evidence>
<keyword evidence="5" id="KW-0812">Transmembrane</keyword>
<dbReference type="GO" id="GO:0032722">
    <property type="term" value="P:positive regulation of chemokine production"/>
    <property type="evidence" value="ECO:0007669"/>
    <property type="project" value="Ensembl"/>
</dbReference>
<dbReference type="GO" id="GO:0043306">
    <property type="term" value="P:positive regulation of mast cell degranulation"/>
    <property type="evidence" value="ECO:0007669"/>
    <property type="project" value="Ensembl"/>
</dbReference>
<keyword evidence="17" id="KW-1185">Reference proteome</keyword>
<dbReference type="PANTHER" id="PTHR23037:SF32">
    <property type="entry name" value="INTERLEUKIN-4 RECEPTOR SUBUNIT ALPHA"/>
    <property type="match status" value="1"/>
</dbReference>
<sequence length="795" mass="84420">MGWLCSHPLSPVSCLILVWVTVAGSMRVLHEPTCFSDYISVSTCEWQLHGPLNCSAELHLSYWLDFEFSENRTCIPENSAGATCVCTMPMDDLVKADTYQLVLWAGRQRVWHGLFKPSDHVKPRAPENLTVHTSDHDTKLLTWSNPYPPGSTLYKELTYLVNISNEIDPAEFIIYNVTYMEPTLRLAASTLKSGVSYKVRVRAWTESYNGTWSDWSPSAQWHNYYQPPLVQRLPMGVGISCLVIMAICLSCYYSVTKIKKEWWDQIPNPARSPLMAIVIQDSQVSLWERRPPAQEPAKCPHWKTCLAKLLPCLLEHDLKRDEEPKAAAGGPLPGPEKPPWRPVVLRPENISVAPCVELLEAPVERGEEAAEEEKASACPSPEHSGGFRGGCEGIMVRLTESLFLDLLGAQDGDCHQRDLCCLPPPGGDSALPSAGPEGAASEDQGPPFHPEPAPPASTSQGPASPGCSEGTLVIADNPAYRSLQSQAPGPDAQLAGCPASQGHHVPRPPAPPTQLQPEPETWEQILRQSVLQHGAAAVPASAPSSGYREFAQAVGQGSAQDSGAAGSGPSGEAGYRAFSSLLTPSVPCTGTAGLGAGSGDGGYKPFQNLVPGFLGDPAPLTVPLFTFGLDMEPPHGPQNSLLPSPLFGQLGLQPAVKGEDGQKPLLPPEQAPDPLRDDLGSGIVYSALTCHLCGHLKQHQGQEGGGQAHVVAGACCGCHCGDRSPPPGSPMGALDPRPGGLPLEAHLAPAPQGPLGALEESKSSLSFQAPCPAPCSAPGSSETPRVALVSTGPSS</sequence>
<dbReference type="InParanoid" id="I3ND91"/>
<keyword evidence="8" id="KW-0472">Membrane</keyword>
<dbReference type="GeneID" id="101959615"/>
<comment type="function">
    <text evidence="12">Receptor for both interleukin 4 and interleukin 13. Couples to the JAK1/2/3-STAT6 pathway. The IL4 response is involved in promoting Th2 differentiation. The IL4/IL13 responses are involved in regulating IgE production and, chemokine and mucus production at sites of allergic inflammation. In certain cell types, can signal through activation of insulin receptor substrates, IRS1/IRS2.</text>
</comment>
<evidence type="ECO:0000256" key="4">
    <source>
        <dbReference type="ARBA" id="ARBA00022553"/>
    </source>
</evidence>
<evidence type="ECO:0000256" key="3">
    <source>
        <dbReference type="ARBA" id="ARBA00018975"/>
    </source>
</evidence>
<evidence type="ECO:0000313" key="17">
    <source>
        <dbReference type="Proteomes" id="UP000005215"/>
    </source>
</evidence>
<evidence type="ECO:0000256" key="1">
    <source>
        <dbReference type="ARBA" id="ARBA00004479"/>
    </source>
</evidence>
<dbReference type="SUPFAM" id="SSF49265">
    <property type="entry name" value="Fibronectin type III"/>
    <property type="match status" value="2"/>
</dbReference>
<dbReference type="GeneTree" id="ENSGT00510000049182"/>
<protein>
    <recommendedName>
        <fullName evidence="3">Interleukin-4 receptor subunit alpha</fullName>
    </recommendedName>
</protein>
<keyword evidence="4" id="KW-0597">Phosphoprotein</keyword>
<dbReference type="OMA" id="AVCVCHM"/>
<dbReference type="GO" id="GO:1901741">
    <property type="term" value="P:positive regulation of myoblast fusion"/>
    <property type="evidence" value="ECO:0007669"/>
    <property type="project" value="Ensembl"/>
</dbReference>
<dbReference type="GO" id="GO:0045626">
    <property type="term" value="P:negative regulation of T-helper 1 cell differentiation"/>
    <property type="evidence" value="ECO:0007669"/>
    <property type="project" value="Ensembl"/>
</dbReference>
<dbReference type="AlphaFoldDB" id="I3ND91"/>
<feature type="compositionally biased region" description="Basic and acidic residues" evidence="13">
    <location>
        <begin position="364"/>
        <end position="375"/>
    </location>
</feature>
<evidence type="ECO:0000256" key="8">
    <source>
        <dbReference type="ARBA" id="ARBA00023136"/>
    </source>
</evidence>
<dbReference type="CTD" id="3566"/>
<dbReference type="FunCoup" id="I3ND91">
    <property type="interactions" value="626"/>
</dbReference>
<evidence type="ECO:0000256" key="2">
    <source>
        <dbReference type="ARBA" id="ARBA00008280"/>
    </source>
</evidence>
<dbReference type="EMBL" id="AGTP01031051">
    <property type="status" value="NOT_ANNOTATED_CDS"/>
    <property type="molecule type" value="Genomic_DNA"/>
</dbReference>
<dbReference type="HOGENOM" id="CLU_020561_0_0_1"/>
<dbReference type="EMBL" id="AGTP01031050">
    <property type="status" value="NOT_ANNOTATED_CDS"/>
    <property type="molecule type" value="Genomic_DNA"/>
</dbReference>